<name>A0ABP1F4L3_9FLAO</name>
<proteinExistence type="predicted"/>
<dbReference type="Proteomes" id="UP001497602">
    <property type="component" value="Unassembled WGS sequence"/>
</dbReference>
<accession>A0ABP1F4L3</accession>
<reference evidence="1 2" key="1">
    <citation type="submission" date="2024-05" db="EMBL/GenBank/DDBJ databases">
        <authorList>
            <person name="Duchaud E."/>
        </authorList>
    </citation>
    <scope>NUCLEOTIDE SEQUENCE [LARGE SCALE GENOMIC DNA]</scope>
    <source>
        <strain evidence="1">Ena-SAMPLE-TAB-13-05-2024-13:56:06:370-140305</strain>
    </source>
</reference>
<evidence type="ECO:0000313" key="2">
    <source>
        <dbReference type="Proteomes" id="UP001497602"/>
    </source>
</evidence>
<dbReference type="EMBL" id="CAXJRC010000006">
    <property type="protein sequence ID" value="CAL2105400.1"/>
    <property type="molecule type" value="Genomic_DNA"/>
</dbReference>
<evidence type="ECO:0008006" key="3">
    <source>
        <dbReference type="Google" id="ProtNLM"/>
    </source>
</evidence>
<gene>
    <name evidence="1" type="ORF">T190115A13A_150031</name>
</gene>
<keyword evidence="2" id="KW-1185">Reference proteome</keyword>
<comment type="caution">
    <text evidence="1">The sequence shown here is derived from an EMBL/GenBank/DDBJ whole genome shotgun (WGS) entry which is preliminary data.</text>
</comment>
<protein>
    <recommendedName>
        <fullName evidence="3">Transposase</fullName>
    </recommendedName>
</protein>
<organism evidence="1 2">
    <name type="scientific">Tenacibaculum vairaonense</name>
    <dbReference type="NCBI Taxonomy" id="3137860"/>
    <lineage>
        <taxon>Bacteria</taxon>
        <taxon>Pseudomonadati</taxon>
        <taxon>Bacteroidota</taxon>
        <taxon>Flavobacteriia</taxon>
        <taxon>Flavobacteriales</taxon>
        <taxon>Flavobacteriaceae</taxon>
        <taxon>Tenacibaculum</taxon>
    </lineage>
</organism>
<sequence length="41" mass="4652">MLALKFGGIATKENVNIRSISKKLFCRGFSKKILNDTFFIT</sequence>
<evidence type="ECO:0000313" key="1">
    <source>
        <dbReference type="EMBL" id="CAL2105400.1"/>
    </source>
</evidence>